<comment type="pathway">
    <text evidence="1 7 8">Purine metabolism; IMP biosynthesis via de novo pathway; N(1)-(5-phospho-D-ribosyl)glycinamide from 5-phospho-alpha-D-ribose 1-diphosphate: step 1/2.</text>
</comment>
<dbReference type="GO" id="GO:0000287">
    <property type="term" value="F:magnesium ion binding"/>
    <property type="evidence" value="ECO:0007669"/>
    <property type="project" value="UniProtKB-UniRule"/>
</dbReference>
<evidence type="ECO:0000256" key="10">
    <source>
        <dbReference type="PIRSR" id="PIRSR000485-2"/>
    </source>
</evidence>
<feature type="domain" description="Glutamine amidotransferase type-2" evidence="11">
    <location>
        <begin position="8"/>
        <end position="228"/>
    </location>
</feature>
<feature type="active site" description="Nucleophile" evidence="7 9">
    <location>
        <position position="8"/>
    </location>
</feature>
<keyword evidence="7 10" id="KW-0479">Metal-binding</keyword>
<keyword evidence="6 7" id="KW-0315">Glutamine amidotransferase</keyword>
<dbReference type="EC" id="2.4.2.14" evidence="7"/>
<dbReference type="GO" id="GO:0004044">
    <property type="term" value="F:amidophosphoribosyltransferase activity"/>
    <property type="evidence" value="ECO:0007669"/>
    <property type="project" value="UniProtKB-UniRule"/>
</dbReference>
<evidence type="ECO:0000256" key="4">
    <source>
        <dbReference type="ARBA" id="ARBA00022679"/>
    </source>
</evidence>
<reference evidence="12 13" key="1">
    <citation type="submission" date="2019-10" db="EMBL/GenBank/DDBJ databases">
        <authorList>
            <person name="Blom J."/>
        </authorList>
    </citation>
    <scope>NUCLEOTIDE SEQUENCE [LARGE SCALE GENOMIC DNA]</scope>
    <source>
        <strain evidence="12 13">ES3154-GLU</strain>
    </source>
</reference>
<evidence type="ECO:0000313" key="13">
    <source>
        <dbReference type="Proteomes" id="UP000419017"/>
    </source>
</evidence>
<comment type="similarity">
    <text evidence="2 7 8">In the C-terminal section; belongs to the purine/pyrimidine phosphoribosyltransferase family.</text>
</comment>
<dbReference type="SUPFAM" id="SSF53271">
    <property type="entry name" value="PRTase-like"/>
    <property type="match status" value="1"/>
</dbReference>
<dbReference type="CDD" id="cd00715">
    <property type="entry name" value="GPATase_N"/>
    <property type="match status" value="1"/>
</dbReference>
<dbReference type="RefSeq" id="WP_156683509.1">
    <property type="nucleotide sequence ID" value="NZ_CABWIB010000001.1"/>
</dbReference>
<dbReference type="HAMAP" id="MF_01931">
    <property type="entry name" value="PurF"/>
    <property type="match status" value="1"/>
</dbReference>
<keyword evidence="5 7" id="KW-0658">Purine biosynthesis</keyword>
<dbReference type="Pfam" id="PF13537">
    <property type="entry name" value="GATase_7"/>
    <property type="match status" value="1"/>
</dbReference>
<evidence type="ECO:0000259" key="11">
    <source>
        <dbReference type="PROSITE" id="PS51278"/>
    </source>
</evidence>
<dbReference type="InterPro" id="IPR029055">
    <property type="entry name" value="Ntn_hydrolases_N"/>
</dbReference>
<dbReference type="PANTHER" id="PTHR11907">
    <property type="entry name" value="AMIDOPHOSPHORIBOSYLTRANSFERASE"/>
    <property type="match status" value="1"/>
</dbReference>
<dbReference type="UniPathway" id="UPA00074">
    <property type="reaction ID" value="UER00124"/>
</dbReference>
<proteinExistence type="inferred from homology"/>
<feature type="binding site" evidence="7 10">
    <location>
        <position position="354"/>
    </location>
    <ligand>
        <name>Mg(2+)</name>
        <dbReference type="ChEBI" id="CHEBI:18420"/>
    </ligand>
</feature>
<evidence type="ECO:0000256" key="7">
    <source>
        <dbReference type="HAMAP-Rule" id="MF_01931"/>
    </source>
</evidence>
<dbReference type="InterPro" id="IPR000836">
    <property type="entry name" value="PRTase_dom"/>
</dbReference>
<accession>A0A6I8MBE3</accession>
<evidence type="ECO:0000313" key="12">
    <source>
        <dbReference type="EMBL" id="VWL85521.1"/>
    </source>
</evidence>
<sequence>MRSINEECGVFGVFNAKDAAKITYFGLHSLQHRGQEGTGILTTDGNNLYNKRGLGLISKVFSDEKDFEKLVGNSSIGHVRYATSGSNSIRNIQPFKYDFYDYSIGICHNGNIINAKSIREDLEKKGAIFHSSSDTEVLIHLIRRSEKQGLVEQIKDALNNIKGGFTYLLLTKDTLYGAVDENSLRPLAVGRLKNGSYILASETCAIDVVGAEFLCNIYGGELAIIDKNGLRIEKYTENRNITIAAMEYIYFARPDSDIAEVNVHRARKKAGMILAKEKPVDADIVIGVPNSSLSAASGYAEEAKIPYEMGLIKNQYIARTFIEPTQELREQGVRMKLSAVRSIVKNKKVIMVDDSIVRGTTSKRIVKMLYEAGASEVHVRIASPELIFPSFYGIDISKSVELLAANMNKEQMCEYLGATSLEFLSIDGLIESVNLKDGMRLCLDSFNADYVAGLGDYEKAFLEHITPIQREYLKNINSPYYHKLLKMEEK</sequence>
<evidence type="ECO:0000256" key="3">
    <source>
        <dbReference type="ARBA" id="ARBA00022676"/>
    </source>
</evidence>
<comment type="catalytic activity">
    <reaction evidence="7 8">
        <text>5-phospho-beta-D-ribosylamine + L-glutamate + diphosphate = 5-phospho-alpha-D-ribose 1-diphosphate + L-glutamine + H2O</text>
        <dbReference type="Rhea" id="RHEA:14905"/>
        <dbReference type="ChEBI" id="CHEBI:15377"/>
        <dbReference type="ChEBI" id="CHEBI:29985"/>
        <dbReference type="ChEBI" id="CHEBI:33019"/>
        <dbReference type="ChEBI" id="CHEBI:58017"/>
        <dbReference type="ChEBI" id="CHEBI:58359"/>
        <dbReference type="ChEBI" id="CHEBI:58681"/>
        <dbReference type="EC" id="2.4.2.14"/>
    </reaction>
</comment>
<evidence type="ECO:0000256" key="5">
    <source>
        <dbReference type="ARBA" id="ARBA00022755"/>
    </source>
</evidence>
<dbReference type="AlphaFoldDB" id="A0A6I8MBE3"/>
<dbReference type="GO" id="GO:0009113">
    <property type="term" value="P:purine nucleobase biosynthetic process"/>
    <property type="evidence" value="ECO:0007669"/>
    <property type="project" value="UniProtKB-UniRule"/>
</dbReference>
<evidence type="ECO:0000256" key="1">
    <source>
        <dbReference type="ARBA" id="ARBA00005209"/>
    </source>
</evidence>
<keyword evidence="3 7" id="KW-0328">Glycosyltransferase</keyword>
<name>A0A6I8MBE3_9FUSO</name>
<dbReference type="GO" id="GO:0006189">
    <property type="term" value="P:'de novo' IMP biosynthetic process"/>
    <property type="evidence" value="ECO:0007669"/>
    <property type="project" value="UniProtKB-UniRule"/>
</dbReference>
<comment type="cofactor">
    <cofactor evidence="7 10">
        <name>Mg(2+)</name>
        <dbReference type="ChEBI" id="CHEBI:18420"/>
    </cofactor>
    <text evidence="7 10">Binds 1 Mg(2+) ion per subunit.</text>
</comment>
<comment type="caution">
    <text evidence="7">Lacks conserved residue(s) required for the propagation of feature annotation.</text>
</comment>
<dbReference type="Gene3D" id="3.60.20.10">
    <property type="entry name" value="Glutamine Phosphoribosylpyrophosphate, subunit 1, domain 1"/>
    <property type="match status" value="1"/>
</dbReference>
<dbReference type="PIRSF" id="PIRSF000485">
    <property type="entry name" value="Amd_phspho_trans"/>
    <property type="match status" value="1"/>
</dbReference>
<dbReference type="Gene3D" id="3.40.50.2020">
    <property type="match status" value="1"/>
</dbReference>
<dbReference type="InterPro" id="IPR029057">
    <property type="entry name" value="PRTase-like"/>
</dbReference>
<dbReference type="Proteomes" id="UP000419017">
    <property type="component" value="Unassembled WGS sequence"/>
</dbReference>
<dbReference type="EMBL" id="CABWIB010000001">
    <property type="protein sequence ID" value="VWL85521.1"/>
    <property type="molecule type" value="Genomic_DNA"/>
</dbReference>
<dbReference type="CDD" id="cd06223">
    <property type="entry name" value="PRTases_typeI"/>
    <property type="match status" value="1"/>
</dbReference>
<protein>
    <recommendedName>
        <fullName evidence="7">Amidophosphoribosyltransferase</fullName>
        <shortName evidence="7">ATase</shortName>
        <ecNumber evidence="7">2.4.2.14</ecNumber>
    </recommendedName>
    <alternativeName>
        <fullName evidence="7">Glutamine phosphoribosylpyrophosphate amidotransferase</fullName>
        <shortName evidence="7">GPATase</shortName>
    </alternativeName>
</protein>
<feature type="binding site" evidence="7 10">
    <location>
        <position position="291"/>
    </location>
    <ligand>
        <name>Mg(2+)</name>
        <dbReference type="ChEBI" id="CHEBI:18420"/>
    </ligand>
</feature>
<dbReference type="InterPro" id="IPR005854">
    <property type="entry name" value="PurF"/>
</dbReference>
<evidence type="ECO:0000256" key="2">
    <source>
        <dbReference type="ARBA" id="ARBA00010138"/>
    </source>
</evidence>
<keyword evidence="4 7" id="KW-0808">Transferase</keyword>
<evidence type="ECO:0000256" key="8">
    <source>
        <dbReference type="PIRNR" id="PIRNR000485"/>
    </source>
</evidence>
<dbReference type="InterPro" id="IPR035584">
    <property type="entry name" value="PurF_N"/>
</dbReference>
<dbReference type="InterPro" id="IPR017932">
    <property type="entry name" value="GATase_2_dom"/>
</dbReference>
<dbReference type="SUPFAM" id="SSF56235">
    <property type="entry name" value="N-terminal nucleophile aminohydrolases (Ntn hydrolases)"/>
    <property type="match status" value="1"/>
</dbReference>
<dbReference type="Pfam" id="PF00156">
    <property type="entry name" value="Pribosyltran"/>
    <property type="match status" value="1"/>
</dbReference>
<evidence type="ECO:0000256" key="9">
    <source>
        <dbReference type="PIRSR" id="PIRSR000485-1"/>
    </source>
</evidence>
<gene>
    <name evidence="7" type="primary">purF</name>
    <name evidence="12" type="ORF">OMES3154_00806</name>
</gene>
<feature type="binding site" evidence="7 10">
    <location>
        <position position="353"/>
    </location>
    <ligand>
        <name>Mg(2+)</name>
        <dbReference type="ChEBI" id="CHEBI:18420"/>
    </ligand>
</feature>
<evidence type="ECO:0000256" key="6">
    <source>
        <dbReference type="ARBA" id="ARBA00022962"/>
    </source>
</evidence>
<dbReference type="NCBIfam" id="TIGR01134">
    <property type="entry name" value="purF"/>
    <property type="match status" value="1"/>
</dbReference>
<organism evidence="12 13">
    <name type="scientific">Oceanivirga miroungae</name>
    <dbReference type="NCBI Taxonomy" id="1130046"/>
    <lineage>
        <taxon>Bacteria</taxon>
        <taxon>Fusobacteriati</taxon>
        <taxon>Fusobacteriota</taxon>
        <taxon>Fusobacteriia</taxon>
        <taxon>Fusobacteriales</taxon>
        <taxon>Leptotrichiaceae</taxon>
        <taxon>Oceanivirga</taxon>
    </lineage>
</organism>
<dbReference type="PROSITE" id="PS51278">
    <property type="entry name" value="GATASE_TYPE_2"/>
    <property type="match status" value="1"/>
</dbReference>
<keyword evidence="7 10" id="KW-0460">Magnesium</keyword>
<comment type="function">
    <text evidence="7">Catalyzes the formation of phosphoribosylamine from phosphoribosylpyrophosphate (PRPP) and glutamine.</text>
</comment>
<keyword evidence="13" id="KW-1185">Reference proteome</keyword>